<name>A0A1H4A259_9GAMM</name>
<gene>
    <name evidence="1" type="ORF">SAMN02745729_102248</name>
</gene>
<proteinExistence type="predicted"/>
<dbReference type="STRING" id="1122198.SAMN02745729_102248"/>
<keyword evidence="2" id="KW-1185">Reference proteome</keyword>
<dbReference type="EMBL" id="FNRJ01000002">
    <property type="protein sequence ID" value="SEA30056.1"/>
    <property type="molecule type" value="Genomic_DNA"/>
</dbReference>
<dbReference type="Proteomes" id="UP000242469">
    <property type="component" value="Unassembled WGS sequence"/>
</dbReference>
<evidence type="ECO:0000313" key="1">
    <source>
        <dbReference type="EMBL" id="SEA30056.1"/>
    </source>
</evidence>
<evidence type="ECO:0000313" key="2">
    <source>
        <dbReference type="Proteomes" id="UP000242469"/>
    </source>
</evidence>
<accession>A0A1H4A259</accession>
<protein>
    <submittedName>
        <fullName evidence="1">Uncharacterized protein</fullName>
    </submittedName>
</protein>
<organism evidence="1 2">
    <name type="scientific">Marinobacterium iners DSM 11526</name>
    <dbReference type="NCBI Taxonomy" id="1122198"/>
    <lineage>
        <taxon>Bacteria</taxon>
        <taxon>Pseudomonadati</taxon>
        <taxon>Pseudomonadota</taxon>
        <taxon>Gammaproteobacteria</taxon>
        <taxon>Oceanospirillales</taxon>
        <taxon>Oceanospirillaceae</taxon>
        <taxon>Marinobacterium</taxon>
    </lineage>
</organism>
<dbReference type="RefSeq" id="WP_091823593.1">
    <property type="nucleotide sequence ID" value="NZ_FNRJ01000002.1"/>
</dbReference>
<sequence>MSRRLADLMDRVRQRYVRTMQESGQREPYITAHRVCQQMLNLSPLALAELIAEDPKLLSARAGELVEDPAEIENPSIGVIVTSNICAAALEGLLAVAVNREWLQIDSDDRILVDAWELDNIPEVKSVDYSDVAPPDLSQRQNSQLSVLFNAAEKAYLKQLGEAPHDAYQLALQVSSDYVVFAPDDLAPLIQENPLLLGLRADELVDEDMFEGDPPAGLIISAHLTEMLLQQLLELAQGQGALPLDSAGQLILPESDEDAPTLH</sequence>
<reference evidence="2" key="1">
    <citation type="submission" date="2016-10" db="EMBL/GenBank/DDBJ databases">
        <authorList>
            <person name="Varghese N."/>
            <person name="Submissions S."/>
        </authorList>
    </citation>
    <scope>NUCLEOTIDE SEQUENCE [LARGE SCALE GENOMIC DNA]</scope>
    <source>
        <strain evidence="2">DSM 11526</strain>
    </source>
</reference>
<dbReference type="AlphaFoldDB" id="A0A1H4A259"/>
<dbReference type="OrthoDB" id="6086927at2"/>